<keyword evidence="6" id="KW-1185">Reference proteome</keyword>
<dbReference type="GO" id="GO:0000381">
    <property type="term" value="P:regulation of alternative mRNA splicing, via spliceosome"/>
    <property type="evidence" value="ECO:0007669"/>
    <property type="project" value="InterPro"/>
</dbReference>
<feature type="compositionally biased region" description="Basic and acidic residues" evidence="3">
    <location>
        <begin position="199"/>
        <end position="299"/>
    </location>
</feature>
<feature type="region of interest" description="Disordered" evidence="3">
    <location>
        <begin position="199"/>
        <end position="368"/>
    </location>
</feature>
<name>A0A811LGP1_9BILA</name>
<dbReference type="PANTHER" id="PTHR31938:SF4">
    <property type="entry name" value="NUCLEAR SPECKLE SPLICING REGULATORY PROTEIN 1"/>
    <property type="match status" value="1"/>
</dbReference>
<accession>A0A811LGP1</accession>
<feature type="compositionally biased region" description="Basic and acidic residues" evidence="3">
    <location>
        <begin position="306"/>
        <end position="325"/>
    </location>
</feature>
<evidence type="ECO:0000313" key="5">
    <source>
        <dbReference type="EMBL" id="CAD5226355.1"/>
    </source>
</evidence>
<dbReference type="Proteomes" id="UP000614601">
    <property type="component" value="Unassembled WGS sequence"/>
</dbReference>
<dbReference type="EMBL" id="CAJFCW020000005">
    <property type="protein sequence ID" value="CAG9122055.1"/>
    <property type="molecule type" value="Genomic_DNA"/>
</dbReference>
<feature type="region of interest" description="Disordered" evidence="3">
    <location>
        <begin position="91"/>
        <end position="110"/>
    </location>
</feature>
<dbReference type="Pfam" id="PF09745">
    <property type="entry name" value="NSRP1_N"/>
    <property type="match status" value="1"/>
</dbReference>
<evidence type="ECO:0000256" key="3">
    <source>
        <dbReference type="SAM" id="MobiDB-lite"/>
    </source>
</evidence>
<evidence type="ECO:0000256" key="1">
    <source>
        <dbReference type="ARBA" id="ARBA00010126"/>
    </source>
</evidence>
<dbReference type="InterPro" id="IPR042816">
    <property type="entry name" value="Nsrp1"/>
</dbReference>
<feature type="compositionally biased region" description="Polar residues" evidence="3">
    <location>
        <begin position="18"/>
        <end position="31"/>
    </location>
</feature>
<gene>
    <name evidence="5" type="ORF">BOKJ2_LOCUS12036</name>
</gene>
<sequence>MSQKTSLSLNLKRKHNVLNDNNEVASVFNQDSDSDSETPVSAEDKFRQKYGNKKEKDERAVKKIMEEDESVYDYDKHYDEMERRKEEVKTILKQNDKEGKPKYADKLQKAKQRRDLEKLIIEEKKQERERAEEGDEFEDKEVFVTGEYRKQIEEKEKFRKELEAEEHVNDINDVTKASMYRETFAKKLLDDRVREREMLIKEEPTEAEKRPIQGDETPKKDDKGDRDNHRKGSRERHDEKRRSTERTKEKERRDVHKEDRDHKHGRDSKDDKDRKNGRDSHKDDKGHKDDRDSHKEEHKSHKGHRERQLHDEQPRKEHKDDNKEEKDDEHDTDSRKKEREHKEDRDSHKEEQKSHRGHRERLLHDQQRRMDKVRKVLARRNNQDQIDAYVKRCLQRRAEGLVKPPIVGQDVDIKY</sequence>
<reference evidence="5" key="1">
    <citation type="submission" date="2020-09" db="EMBL/GenBank/DDBJ databases">
        <authorList>
            <person name="Kikuchi T."/>
        </authorList>
    </citation>
    <scope>NUCLEOTIDE SEQUENCE</scope>
    <source>
        <strain evidence="5">SH1</strain>
    </source>
</reference>
<dbReference type="InterPro" id="IPR018612">
    <property type="entry name" value="NSRP1_N"/>
</dbReference>
<evidence type="ECO:0000256" key="2">
    <source>
        <dbReference type="ARBA" id="ARBA00023054"/>
    </source>
</evidence>
<feature type="region of interest" description="Disordered" evidence="3">
    <location>
        <begin position="1"/>
        <end position="57"/>
    </location>
</feature>
<comment type="similarity">
    <text evidence="1">Belongs to the NSRP1 family.</text>
</comment>
<feature type="compositionally biased region" description="Basic and acidic residues" evidence="3">
    <location>
        <begin position="42"/>
        <end position="57"/>
    </location>
</feature>
<comment type="caution">
    <text evidence="5">The sequence shown here is derived from an EMBL/GenBank/DDBJ whole genome shotgun (WGS) entry which is preliminary data.</text>
</comment>
<proteinExistence type="inferred from homology"/>
<organism evidence="5 6">
    <name type="scientific">Bursaphelenchus okinawaensis</name>
    <dbReference type="NCBI Taxonomy" id="465554"/>
    <lineage>
        <taxon>Eukaryota</taxon>
        <taxon>Metazoa</taxon>
        <taxon>Ecdysozoa</taxon>
        <taxon>Nematoda</taxon>
        <taxon>Chromadorea</taxon>
        <taxon>Rhabditida</taxon>
        <taxon>Tylenchina</taxon>
        <taxon>Tylenchomorpha</taxon>
        <taxon>Aphelenchoidea</taxon>
        <taxon>Aphelenchoididae</taxon>
        <taxon>Bursaphelenchus</taxon>
    </lineage>
</organism>
<dbReference type="OrthoDB" id="446635at2759"/>
<keyword evidence="2" id="KW-0175">Coiled coil</keyword>
<dbReference type="Proteomes" id="UP000783686">
    <property type="component" value="Unassembled WGS sequence"/>
</dbReference>
<protein>
    <recommendedName>
        <fullName evidence="4">Nuclear speckle splicing regulatory protein 1 N-terminal domain-containing protein</fullName>
    </recommendedName>
</protein>
<feature type="domain" description="Nuclear speckle splicing regulatory protein 1 N-terminal" evidence="4">
    <location>
        <begin position="59"/>
        <end position="176"/>
    </location>
</feature>
<dbReference type="PANTHER" id="PTHR31938">
    <property type="entry name" value="NUCLEAR SPECKLE SPLICING REGULATORY PROTEIN 1"/>
    <property type="match status" value="1"/>
</dbReference>
<feature type="compositionally biased region" description="Basic and acidic residues" evidence="3">
    <location>
        <begin position="332"/>
        <end position="368"/>
    </location>
</feature>
<evidence type="ECO:0000313" key="6">
    <source>
        <dbReference type="Proteomes" id="UP000614601"/>
    </source>
</evidence>
<dbReference type="AlphaFoldDB" id="A0A811LGP1"/>
<evidence type="ECO:0000259" key="4">
    <source>
        <dbReference type="Pfam" id="PF09745"/>
    </source>
</evidence>
<dbReference type="EMBL" id="CAJFDH010000005">
    <property type="protein sequence ID" value="CAD5226355.1"/>
    <property type="molecule type" value="Genomic_DNA"/>
</dbReference>